<evidence type="ECO:0000256" key="1">
    <source>
        <dbReference type="ARBA" id="ARBA00004141"/>
    </source>
</evidence>
<dbReference type="Proteomes" id="UP000256345">
    <property type="component" value="Unassembled WGS sequence"/>
</dbReference>
<gene>
    <name evidence="6" type="ORF">AA314_04139</name>
    <name evidence="7" type="ORF">ATI61_10899</name>
</gene>
<keyword evidence="9" id="KW-1185">Reference proteome</keyword>
<keyword evidence="2 5" id="KW-0812">Transmembrane</keyword>
<dbReference type="KEGG" id="age:AA314_04139"/>
<organism evidence="6 8">
    <name type="scientific">Archangium gephyra</name>
    <dbReference type="NCBI Taxonomy" id="48"/>
    <lineage>
        <taxon>Bacteria</taxon>
        <taxon>Pseudomonadati</taxon>
        <taxon>Myxococcota</taxon>
        <taxon>Myxococcia</taxon>
        <taxon>Myxococcales</taxon>
        <taxon>Cystobacterineae</taxon>
        <taxon>Archangiaceae</taxon>
        <taxon>Archangium</taxon>
    </lineage>
</organism>
<dbReference type="Pfam" id="PF13564">
    <property type="entry name" value="DoxX_2"/>
    <property type="match status" value="1"/>
</dbReference>
<keyword evidence="3 5" id="KW-1133">Transmembrane helix</keyword>
<evidence type="ECO:0000256" key="5">
    <source>
        <dbReference type="SAM" id="Phobius"/>
    </source>
</evidence>
<comment type="subcellular location">
    <subcellularLocation>
        <location evidence="1">Membrane</location>
        <topology evidence="1">Multi-pass membrane protein</topology>
    </subcellularLocation>
</comment>
<evidence type="ECO:0000256" key="3">
    <source>
        <dbReference type="ARBA" id="ARBA00022989"/>
    </source>
</evidence>
<evidence type="ECO:0000313" key="9">
    <source>
        <dbReference type="Proteomes" id="UP000256345"/>
    </source>
</evidence>
<proteinExistence type="predicted"/>
<dbReference type="AlphaFoldDB" id="A0AAC8Q8J2"/>
<dbReference type="RefSeq" id="WP_047856807.1">
    <property type="nucleotide sequence ID" value="NZ_CP011509.1"/>
</dbReference>
<dbReference type="InterPro" id="IPR032808">
    <property type="entry name" value="DoxX"/>
</dbReference>
<feature type="transmembrane region" description="Helical" evidence="5">
    <location>
        <begin position="44"/>
        <end position="65"/>
    </location>
</feature>
<evidence type="ECO:0000313" key="8">
    <source>
        <dbReference type="Proteomes" id="UP000035579"/>
    </source>
</evidence>
<protein>
    <submittedName>
        <fullName evidence="7">DoxX-like protein</fullName>
    </submittedName>
</protein>
<dbReference type="PIRSF" id="PIRSF030066">
    <property type="entry name" value="UCP030066"/>
    <property type="match status" value="1"/>
</dbReference>
<evidence type="ECO:0000256" key="4">
    <source>
        <dbReference type="ARBA" id="ARBA00023136"/>
    </source>
</evidence>
<evidence type="ECO:0000256" key="2">
    <source>
        <dbReference type="ARBA" id="ARBA00022692"/>
    </source>
</evidence>
<accession>A0AAC8Q8J2</accession>
<dbReference type="Proteomes" id="UP000035579">
    <property type="component" value="Chromosome"/>
</dbReference>
<dbReference type="EMBL" id="CP011509">
    <property type="protein sequence ID" value="AKJ02513.1"/>
    <property type="molecule type" value="Genomic_DNA"/>
</dbReference>
<keyword evidence="4 5" id="KW-0472">Membrane</keyword>
<dbReference type="InterPro" id="IPR016944">
    <property type="entry name" value="UCP030066"/>
</dbReference>
<name>A0AAC8Q8J2_9BACT</name>
<reference evidence="6 8" key="1">
    <citation type="submission" date="2015-05" db="EMBL/GenBank/DDBJ databases">
        <title>Genome assembly of Archangium gephyra DSM 2261.</title>
        <authorList>
            <person name="Sharma G."/>
            <person name="Subramanian S."/>
        </authorList>
    </citation>
    <scope>NUCLEOTIDE SEQUENCE [LARGE SCALE GENOMIC DNA]</scope>
    <source>
        <strain evidence="6 8">DSM 2261</strain>
    </source>
</reference>
<evidence type="ECO:0000313" key="6">
    <source>
        <dbReference type="EMBL" id="AKJ02513.1"/>
    </source>
</evidence>
<sequence>MKLKIAYWVLTGLFGLMMLASGSMYLSGAPQPVEGFRHLGYPDYFRILLGISKILGAVALLVPVVPRTLREWAYAGFTINLVAASVSHYASGDPTGQVVTPLVILGVLLTSHQLWHRVSQGAAEPQSAVRPAMG</sequence>
<reference evidence="7 9" key="2">
    <citation type="submission" date="2018-08" db="EMBL/GenBank/DDBJ databases">
        <title>Genomic Encyclopedia of Archaeal and Bacterial Type Strains, Phase II (KMG-II): from individual species to whole genera.</title>
        <authorList>
            <person name="Goeker M."/>
        </authorList>
    </citation>
    <scope>NUCLEOTIDE SEQUENCE [LARGE SCALE GENOMIC DNA]</scope>
    <source>
        <strain evidence="7 9">DSM 2261</strain>
    </source>
</reference>
<dbReference type="GO" id="GO:0016020">
    <property type="term" value="C:membrane"/>
    <property type="evidence" value="ECO:0007669"/>
    <property type="project" value="UniProtKB-SubCell"/>
</dbReference>
<evidence type="ECO:0000313" key="7">
    <source>
        <dbReference type="EMBL" id="REG28566.1"/>
    </source>
</evidence>
<dbReference type="EMBL" id="QUMU01000008">
    <property type="protein sequence ID" value="REG28566.1"/>
    <property type="molecule type" value="Genomic_DNA"/>
</dbReference>